<dbReference type="Proteomes" id="UP000034182">
    <property type="component" value="Unassembled WGS sequence"/>
</dbReference>
<keyword evidence="3 5" id="KW-0862">Zinc</keyword>
<evidence type="ECO:0000313" key="9">
    <source>
        <dbReference type="Proteomes" id="UP000034182"/>
    </source>
</evidence>
<keyword evidence="2 5" id="KW-0479">Metal-binding</keyword>
<dbReference type="InterPro" id="IPR013154">
    <property type="entry name" value="ADH-like_N"/>
</dbReference>
<reference evidence="8 9" key="1">
    <citation type="submission" date="2015-03" db="EMBL/GenBank/DDBJ databases">
        <authorList>
            <person name="Morales-Cruz A."/>
            <person name="Amrine K.C."/>
            <person name="Cantu D."/>
        </authorList>
    </citation>
    <scope>NUCLEOTIDE SEQUENCE [LARGE SCALE GENOMIC DNA]</scope>
    <source>
        <strain evidence="8">DS831</strain>
    </source>
</reference>
<dbReference type="GO" id="GO:0008270">
    <property type="term" value="F:zinc ion binding"/>
    <property type="evidence" value="ECO:0007669"/>
    <property type="project" value="InterPro"/>
</dbReference>
<dbReference type="Pfam" id="PF00107">
    <property type="entry name" value="ADH_zinc_N"/>
    <property type="match status" value="1"/>
</dbReference>
<comment type="caution">
    <text evidence="8">The sequence shown here is derived from an EMBL/GenBank/DDBJ whole genome shotgun (WGS) entry which is preliminary data.</text>
</comment>
<organism evidence="8 9">
    <name type="scientific">Diplodia seriata</name>
    <dbReference type="NCBI Taxonomy" id="420778"/>
    <lineage>
        <taxon>Eukaryota</taxon>
        <taxon>Fungi</taxon>
        <taxon>Dikarya</taxon>
        <taxon>Ascomycota</taxon>
        <taxon>Pezizomycotina</taxon>
        <taxon>Dothideomycetes</taxon>
        <taxon>Dothideomycetes incertae sedis</taxon>
        <taxon>Botryosphaeriales</taxon>
        <taxon>Botryosphaeriaceae</taxon>
        <taxon>Diplodia</taxon>
    </lineage>
</organism>
<sequence>MPHSFTVYKGTSTGGIVEAQTTRPDLVDDQVYVKVTASGLCGTDLHYRHADMALGHEGVGIVEQVGPRVKNLKVGDRVGWGYQHDECGHCKQCLTGQDVYCPERAMYGFADLDQGSFATGAVWREAFLFTIPKDLADEDAAPLQCGGATVWTCFDDYNIAPTARVGILGIGGLGHLAIQFAAKRGCDTVVFSGTDSKKDEALKLGAHEFYATKGKTELDIGAQLDAFLVCTSAHIDWATYMPLLAPGATIFPLSVESGDLVVPYMPLLQAGLRIQGSIVANRATHQRMLEFAARHQIKPLVNKFPMSVQGIEDAMKTLDSGKMRYRGVLVPADRL</sequence>
<dbReference type="InterPro" id="IPR002328">
    <property type="entry name" value="ADH_Zn_CS"/>
</dbReference>
<dbReference type="PANTHER" id="PTHR42683">
    <property type="entry name" value="ALDEHYDE REDUCTASE"/>
    <property type="match status" value="1"/>
</dbReference>
<dbReference type="Gene3D" id="3.90.180.10">
    <property type="entry name" value="Medium-chain alcohol dehydrogenases, catalytic domain"/>
    <property type="match status" value="1"/>
</dbReference>
<dbReference type="PROSITE" id="PS00059">
    <property type="entry name" value="ADH_ZINC"/>
    <property type="match status" value="1"/>
</dbReference>
<dbReference type="InterPro" id="IPR036291">
    <property type="entry name" value="NAD(P)-bd_dom_sf"/>
</dbReference>
<evidence type="ECO:0000256" key="1">
    <source>
        <dbReference type="ARBA" id="ARBA00001947"/>
    </source>
</evidence>
<dbReference type="GO" id="GO:0016616">
    <property type="term" value="F:oxidoreductase activity, acting on the CH-OH group of donors, NAD or NADP as acceptor"/>
    <property type="evidence" value="ECO:0007669"/>
    <property type="project" value="InterPro"/>
</dbReference>
<dbReference type="InterPro" id="IPR011032">
    <property type="entry name" value="GroES-like_sf"/>
</dbReference>
<dbReference type="InterPro" id="IPR047109">
    <property type="entry name" value="CAD-like"/>
</dbReference>
<dbReference type="CDD" id="cd05283">
    <property type="entry name" value="CAD1"/>
    <property type="match status" value="1"/>
</dbReference>
<evidence type="ECO:0000256" key="5">
    <source>
        <dbReference type="RuleBase" id="RU361277"/>
    </source>
</evidence>
<dbReference type="Gene3D" id="3.40.50.720">
    <property type="entry name" value="NAD(P)-binding Rossmann-like Domain"/>
    <property type="match status" value="1"/>
</dbReference>
<dbReference type="SMART" id="SM00829">
    <property type="entry name" value="PKS_ER"/>
    <property type="match status" value="1"/>
</dbReference>
<dbReference type="FunFam" id="3.40.50.720:FF:000022">
    <property type="entry name" value="Cinnamyl alcohol dehydrogenase"/>
    <property type="match status" value="1"/>
</dbReference>
<keyword evidence="10" id="KW-1185">Reference proteome</keyword>
<evidence type="ECO:0000313" key="10">
    <source>
        <dbReference type="Proteomes" id="UP001430584"/>
    </source>
</evidence>
<feature type="domain" description="Enoyl reductase (ER)" evidence="6">
    <location>
        <begin position="10"/>
        <end position="329"/>
    </location>
</feature>
<dbReference type="FunFam" id="3.90.180.10:FF:000022">
    <property type="entry name" value="NADP-dependent alcohol dehydrogenase"/>
    <property type="match status" value="1"/>
</dbReference>
<evidence type="ECO:0000259" key="6">
    <source>
        <dbReference type="SMART" id="SM00829"/>
    </source>
</evidence>
<gene>
    <name evidence="7" type="ORF">SLS55_005120</name>
    <name evidence="8" type="ORF">UCDDS831_g06094</name>
</gene>
<evidence type="ECO:0000313" key="7">
    <source>
        <dbReference type="EMBL" id="KAL0259384.1"/>
    </source>
</evidence>
<comment type="similarity">
    <text evidence="5">Belongs to the zinc-containing alcohol dehydrogenase family.</text>
</comment>
<protein>
    <submittedName>
        <fullName evidence="8">Putative nadp-dependent alcohol dehydrogenase</fullName>
    </submittedName>
</protein>
<dbReference type="SUPFAM" id="SSF51735">
    <property type="entry name" value="NAD(P)-binding Rossmann-fold domains"/>
    <property type="match status" value="1"/>
</dbReference>
<dbReference type="Pfam" id="PF08240">
    <property type="entry name" value="ADH_N"/>
    <property type="match status" value="1"/>
</dbReference>
<dbReference type="EMBL" id="LAQI01000133">
    <property type="protein sequence ID" value="KKY18302.1"/>
    <property type="molecule type" value="Genomic_DNA"/>
</dbReference>
<evidence type="ECO:0000256" key="3">
    <source>
        <dbReference type="ARBA" id="ARBA00022833"/>
    </source>
</evidence>
<dbReference type="InterPro" id="IPR013149">
    <property type="entry name" value="ADH-like_C"/>
</dbReference>
<evidence type="ECO:0000313" key="8">
    <source>
        <dbReference type="EMBL" id="KKY18302.1"/>
    </source>
</evidence>
<keyword evidence="4" id="KW-0560">Oxidoreductase</keyword>
<dbReference type="EMBL" id="JAJVCZ030000005">
    <property type="protein sequence ID" value="KAL0259384.1"/>
    <property type="molecule type" value="Genomic_DNA"/>
</dbReference>
<dbReference type="InterPro" id="IPR020843">
    <property type="entry name" value="ER"/>
</dbReference>
<dbReference type="AlphaFoldDB" id="A0A0G2E5M7"/>
<comment type="cofactor">
    <cofactor evidence="1 5">
        <name>Zn(2+)</name>
        <dbReference type="ChEBI" id="CHEBI:29105"/>
    </cofactor>
</comment>
<evidence type="ECO:0000256" key="4">
    <source>
        <dbReference type="ARBA" id="ARBA00023002"/>
    </source>
</evidence>
<dbReference type="GeneID" id="92009205"/>
<accession>A0A0G2E5M7</accession>
<evidence type="ECO:0000256" key="2">
    <source>
        <dbReference type="ARBA" id="ARBA00022723"/>
    </source>
</evidence>
<reference evidence="7 10" key="3">
    <citation type="submission" date="2024-02" db="EMBL/GenBank/DDBJ databases">
        <title>De novo assembly and annotation of 12 fungi associated with fruit tree decline syndrome in Ontario, Canada.</title>
        <authorList>
            <person name="Sulman M."/>
            <person name="Ellouze W."/>
            <person name="Ilyukhin E."/>
        </authorList>
    </citation>
    <scope>NUCLEOTIDE SEQUENCE [LARGE SCALE GENOMIC DNA]</scope>
    <source>
        <strain evidence="7 10">FDS-637</strain>
    </source>
</reference>
<proteinExistence type="inferred from homology"/>
<dbReference type="RefSeq" id="XP_066632413.1">
    <property type="nucleotide sequence ID" value="XM_066776571.1"/>
</dbReference>
<dbReference type="Proteomes" id="UP001430584">
    <property type="component" value="Unassembled WGS sequence"/>
</dbReference>
<name>A0A0G2E5M7_9PEZI</name>
<dbReference type="SUPFAM" id="SSF50129">
    <property type="entry name" value="GroES-like"/>
    <property type="match status" value="1"/>
</dbReference>
<reference evidence="8 9" key="2">
    <citation type="submission" date="2015-05" db="EMBL/GenBank/DDBJ databases">
        <title>Distinctive expansion of gene families associated with plant cell wall degradation and secondary metabolism in the genomes of grapevine trunk pathogens.</title>
        <authorList>
            <person name="Lawrence D.P."/>
            <person name="Travadon R."/>
            <person name="Rolshausen P.E."/>
            <person name="Baumgartner K."/>
        </authorList>
    </citation>
    <scope>NUCLEOTIDE SEQUENCE [LARGE SCALE GENOMIC DNA]</scope>
    <source>
        <strain evidence="8">DS831</strain>
    </source>
</reference>